<dbReference type="EMBL" id="BAAACF010000006">
    <property type="protein sequence ID" value="GAA0728972.1"/>
    <property type="molecule type" value="Genomic_DNA"/>
</dbReference>
<dbReference type="Proteomes" id="UP001500339">
    <property type="component" value="Unassembled WGS sequence"/>
</dbReference>
<feature type="domain" description="Helix-turn-helix" evidence="2">
    <location>
        <begin position="79"/>
        <end position="130"/>
    </location>
</feature>
<evidence type="ECO:0000313" key="4">
    <source>
        <dbReference type="Proteomes" id="UP001500339"/>
    </source>
</evidence>
<dbReference type="InterPro" id="IPR010093">
    <property type="entry name" value="SinI_DNA-bd"/>
</dbReference>
<comment type="caution">
    <text evidence="3">The sequence shown here is derived from an EMBL/GenBank/DDBJ whole genome shotgun (WGS) entry which is preliminary data.</text>
</comment>
<dbReference type="Pfam" id="PF12728">
    <property type="entry name" value="HTH_17"/>
    <property type="match status" value="1"/>
</dbReference>
<keyword evidence="1" id="KW-0472">Membrane</keyword>
<reference evidence="4" key="1">
    <citation type="journal article" date="2019" name="Int. J. Syst. Evol. Microbiol.">
        <title>The Global Catalogue of Microorganisms (GCM) 10K type strain sequencing project: providing services to taxonomists for standard genome sequencing and annotation.</title>
        <authorList>
            <consortium name="The Broad Institute Genomics Platform"/>
            <consortium name="The Broad Institute Genome Sequencing Center for Infectious Disease"/>
            <person name="Wu L."/>
            <person name="Ma J."/>
        </authorList>
    </citation>
    <scope>NUCLEOTIDE SEQUENCE [LARGE SCALE GENOMIC DNA]</scope>
    <source>
        <strain evidence="4">JCM 1405</strain>
    </source>
</reference>
<organism evidence="3 4">
    <name type="scientific">Clostridium malenominatum</name>
    <dbReference type="NCBI Taxonomy" id="1539"/>
    <lineage>
        <taxon>Bacteria</taxon>
        <taxon>Bacillati</taxon>
        <taxon>Bacillota</taxon>
        <taxon>Clostridia</taxon>
        <taxon>Eubacteriales</taxon>
        <taxon>Clostridiaceae</taxon>
        <taxon>Clostridium</taxon>
    </lineage>
</organism>
<accession>A0ABP3UB42</accession>
<keyword evidence="1" id="KW-0812">Transmembrane</keyword>
<protein>
    <recommendedName>
        <fullName evidence="2">Helix-turn-helix domain-containing protein</fullName>
    </recommendedName>
</protein>
<dbReference type="RefSeq" id="WP_343770723.1">
    <property type="nucleotide sequence ID" value="NZ_BAAACF010000006.1"/>
</dbReference>
<evidence type="ECO:0000313" key="3">
    <source>
        <dbReference type="EMBL" id="GAA0728972.1"/>
    </source>
</evidence>
<gene>
    <name evidence="3" type="ORF">GCM10008905_28390</name>
</gene>
<evidence type="ECO:0000259" key="2">
    <source>
        <dbReference type="Pfam" id="PF12728"/>
    </source>
</evidence>
<feature type="transmembrane region" description="Helical" evidence="1">
    <location>
        <begin position="7"/>
        <end position="27"/>
    </location>
</feature>
<name>A0ABP3UB42_9CLOT</name>
<sequence length="137" mass="15986">MKDVKEKVIYCLLGFSILLNIYTINLISNFKVTIANELYRLNADVNRVNNRISSIDSSFSGIRAKVDKYITKEEMGKDFMSVAELAEYLDINRNVVYIMMENKELDMPYVKIDSEYRFSKAAIGKWLSTRKIIDNYK</sequence>
<keyword evidence="1" id="KW-1133">Transmembrane helix</keyword>
<proteinExistence type="predicted"/>
<keyword evidence="4" id="KW-1185">Reference proteome</keyword>
<evidence type="ECO:0000256" key="1">
    <source>
        <dbReference type="SAM" id="Phobius"/>
    </source>
</evidence>
<dbReference type="InterPro" id="IPR041657">
    <property type="entry name" value="HTH_17"/>
</dbReference>
<dbReference type="NCBIfam" id="TIGR01764">
    <property type="entry name" value="excise"/>
    <property type="match status" value="1"/>
</dbReference>